<evidence type="ECO:0000313" key="2">
    <source>
        <dbReference type="EMBL" id="GAA1701648.1"/>
    </source>
</evidence>
<organism evidence="2 3">
    <name type="scientific">Microbacterium sediminicola</name>
    <dbReference type="NCBI Taxonomy" id="415210"/>
    <lineage>
        <taxon>Bacteria</taxon>
        <taxon>Bacillati</taxon>
        <taxon>Actinomycetota</taxon>
        <taxon>Actinomycetes</taxon>
        <taxon>Micrococcales</taxon>
        <taxon>Microbacteriaceae</taxon>
        <taxon>Microbacterium</taxon>
    </lineage>
</organism>
<gene>
    <name evidence="2" type="ORF">GCM10009808_19580</name>
</gene>
<name>A0ABN2IBB5_9MICO</name>
<dbReference type="EMBL" id="BAAAPL010000002">
    <property type="protein sequence ID" value="GAA1701648.1"/>
    <property type="molecule type" value="Genomic_DNA"/>
</dbReference>
<accession>A0ABN2IBB5</accession>
<keyword evidence="3" id="KW-1185">Reference proteome</keyword>
<evidence type="ECO:0000256" key="1">
    <source>
        <dbReference type="SAM" id="MobiDB-lite"/>
    </source>
</evidence>
<feature type="region of interest" description="Disordered" evidence="1">
    <location>
        <begin position="1"/>
        <end position="29"/>
    </location>
</feature>
<comment type="caution">
    <text evidence="2">The sequence shown here is derived from an EMBL/GenBank/DDBJ whole genome shotgun (WGS) entry which is preliminary data.</text>
</comment>
<reference evidence="2 3" key="1">
    <citation type="journal article" date="2019" name="Int. J. Syst. Evol. Microbiol.">
        <title>The Global Catalogue of Microorganisms (GCM) 10K type strain sequencing project: providing services to taxonomists for standard genome sequencing and annotation.</title>
        <authorList>
            <consortium name="The Broad Institute Genomics Platform"/>
            <consortium name="The Broad Institute Genome Sequencing Center for Infectious Disease"/>
            <person name="Wu L."/>
            <person name="Ma J."/>
        </authorList>
    </citation>
    <scope>NUCLEOTIDE SEQUENCE [LARGE SCALE GENOMIC DNA]</scope>
    <source>
        <strain evidence="2 3">JCM 15577</strain>
    </source>
</reference>
<sequence length="70" mass="7649">MGDLPVRTTGEDFGVQPGAERTAEDRHDPAVAGARLAIIHDRANLDDGAKDARESGGRRLDHHTIQRYIC</sequence>
<protein>
    <submittedName>
        <fullName evidence="2">Uncharacterized protein</fullName>
    </submittedName>
</protein>
<evidence type="ECO:0000313" key="3">
    <source>
        <dbReference type="Proteomes" id="UP001501690"/>
    </source>
</evidence>
<dbReference type="Proteomes" id="UP001501690">
    <property type="component" value="Unassembled WGS sequence"/>
</dbReference>
<proteinExistence type="predicted"/>